<evidence type="ECO:0000256" key="4">
    <source>
        <dbReference type="ARBA" id="ARBA00022692"/>
    </source>
</evidence>
<keyword evidence="6 8" id="KW-1133">Transmembrane helix</keyword>
<dbReference type="EMBL" id="LCRX01000006">
    <property type="protein sequence ID" value="KKW42511.1"/>
    <property type="molecule type" value="Genomic_DNA"/>
</dbReference>
<evidence type="ECO:0000256" key="5">
    <source>
        <dbReference type="ARBA" id="ARBA00022960"/>
    </source>
</evidence>
<feature type="transmembrane region" description="Helical" evidence="8">
    <location>
        <begin position="35"/>
        <end position="60"/>
    </location>
</feature>
<protein>
    <submittedName>
        <fullName evidence="9">Uncharacterized protein</fullName>
    </submittedName>
</protein>
<gene>
    <name evidence="9" type="ORF">UY92_C0006G0072</name>
</gene>
<dbReference type="Proteomes" id="UP000033870">
    <property type="component" value="Unassembled WGS sequence"/>
</dbReference>
<proteinExistence type="inferred from homology"/>
<feature type="transmembrane region" description="Helical" evidence="8">
    <location>
        <begin position="67"/>
        <end position="91"/>
    </location>
</feature>
<evidence type="ECO:0000256" key="6">
    <source>
        <dbReference type="ARBA" id="ARBA00022989"/>
    </source>
</evidence>
<comment type="caution">
    <text evidence="9">The sequence shown here is derived from an EMBL/GenBank/DDBJ whole genome shotgun (WGS) entry which is preliminary data.</text>
</comment>
<dbReference type="AlphaFoldDB" id="A0A0G1YGY9"/>
<sequence length="181" mass="19940">MRRLLAFSGCVLAAFAAVALQIGAVPVLPFPWSAANLVLLFLILLIMITDSGAAVWWAFFMHFALELYATTPFGVLLFSGTMTAALLYVLYRTLVTNRTALSALALAACGLIFYRCVYIILVAVFGETLVWPGERLGWLISAYFIELAITAALTIVSFAFLKLILSRFSLTTVSAKHYERR</sequence>
<evidence type="ECO:0000256" key="2">
    <source>
        <dbReference type="ARBA" id="ARBA00007776"/>
    </source>
</evidence>
<dbReference type="STRING" id="1619044.UY92_C0006G0072"/>
<name>A0A0G1YGY9_9BACT</name>
<dbReference type="Pfam" id="PF04093">
    <property type="entry name" value="MreD"/>
    <property type="match status" value="1"/>
</dbReference>
<evidence type="ECO:0000256" key="3">
    <source>
        <dbReference type="ARBA" id="ARBA00022475"/>
    </source>
</evidence>
<evidence type="ECO:0000256" key="7">
    <source>
        <dbReference type="ARBA" id="ARBA00023136"/>
    </source>
</evidence>
<evidence type="ECO:0000313" key="10">
    <source>
        <dbReference type="Proteomes" id="UP000033870"/>
    </source>
</evidence>
<dbReference type="GO" id="GO:0008360">
    <property type="term" value="P:regulation of cell shape"/>
    <property type="evidence" value="ECO:0007669"/>
    <property type="project" value="UniProtKB-KW"/>
</dbReference>
<reference evidence="9 10" key="1">
    <citation type="journal article" date="2015" name="Nature">
        <title>rRNA introns, odd ribosomes, and small enigmatic genomes across a large radiation of phyla.</title>
        <authorList>
            <person name="Brown C.T."/>
            <person name="Hug L.A."/>
            <person name="Thomas B.C."/>
            <person name="Sharon I."/>
            <person name="Castelle C.J."/>
            <person name="Singh A."/>
            <person name="Wilkins M.J."/>
            <person name="Williams K.H."/>
            <person name="Banfield J.F."/>
        </authorList>
    </citation>
    <scope>NUCLEOTIDE SEQUENCE [LARGE SCALE GENOMIC DNA]</scope>
</reference>
<feature type="transmembrane region" description="Helical" evidence="8">
    <location>
        <begin position="103"/>
        <end position="126"/>
    </location>
</feature>
<comment type="subcellular location">
    <subcellularLocation>
        <location evidence="1">Cell membrane</location>
        <topology evidence="1">Multi-pass membrane protein</topology>
    </subcellularLocation>
</comment>
<keyword evidence="3" id="KW-1003">Cell membrane</keyword>
<organism evidence="9 10">
    <name type="scientific">Candidatus Magasanikbacteria bacterium GW2011_GWA2_56_11</name>
    <dbReference type="NCBI Taxonomy" id="1619044"/>
    <lineage>
        <taxon>Bacteria</taxon>
        <taxon>Candidatus Magasanikiibacteriota</taxon>
    </lineage>
</organism>
<accession>A0A0G1YGY9</accession>
<evidence type="ECO:0000256" key="8">
    <source>
        <dbReference type="SAM" id="Phobius"/>
    </source>
</evidence>
<keyword evidence="5" id="KW-0133">Cell shape</keyword>
<feature type="transmembrane region" description="Helical" evidence="8">
    <location>
        <begin position="138"/>
        <end position="161"/>
    </location>
</feature>
<comment type="similarity">
    <text evidence="2">Belongs to the MreD family.</text>
</comment>
<keyword evidence="4 8" id="KW-0812">Transmembrane</keyword>
<dbReference type="GO" id="GO:0005886">
    <property type="term" value="C:plasma membrane"/>
    <property type="evidence" value="ECO:0007669"/>
    <property type="project" value="UniProtKB-SubCell"/>
</dbReference>
<keyword evidence="7 8" id="KW-0472">Membrane</keyword>
<evidence type="ECO:0000313" key="9">
    <source>
        <dbReference type="EMBL" id="KKW42511.1"/>
    </source>
</evidence>
<evidence type="ECO:0000256" key="1">
    <source>
        <dbReference type="ARBA" id="ARBA00004651"/>
    </source>
</evidence>
<dbReference type="InterPro" id="IPR007227">
    <property type="entry name" value="Cell_shape_determining_MreD"/>
</dbReference>